<evidence type="ECO:0000256" key="2">
    <source>
        <dbReference type="SAM" id="Phobius"/>
    </source>
</evidence>
<gene>
    <name evidence="3" type="ORF">AB6A68_07945</name>
</gene>
<feature type="transmembrane region" description="Helical" evidence="2">
    <location>
        <begin position="72"/>
        <end position="90"/>
    </location>
</feature>
<keyword evidence="2" id="KW-0472">Membrane</keyword>
<evidence type="ECO:0000256" key="1">
    <source>
        <dbReference type="SAM" id="MobiDB-lite"/>
    </source>
</evidence>
<dbReference type="EMBL" id="JBFSHR010000024">
    <property type="protein sequence ID" value="MEX6429768.1"/>
    <property type="molecule type" value="Genomic_DNA"/>
</dbReference>
<keyword evidence="2" id="KW-1133">Transmembrane helix</keyword>
<evidence type="ECO:0000313" key="4">
    <source>
        <dbReference type="Proteomes" id="UP001560267"/>
    </source>
</evidence>
<keyword evidence="4" id="KW-1185">Reference proteome</keyword>
<organism evidence="3 4">
    <name type="scientific">Ferrimicrobium acidiphilum</name>
    <dbReference type="NCBI Taxonomy" id="121039"/>
    <lineage>
        <taxon>Bacteria</taxon>
        <taxon>Bacillati</taxon>
        <taxon>Actinomycetota</taxon>
        <taxon>Acidimicrobiia</taxon>
        <taxon>Acidimicrobiales</taxon>
        <taxon>Acidimicrobiaceae</taxon>
        <taxon>Ferrimicrobium</taxon>
    </lineage>
</organism>
<feature type="region of interest" description="Disordered" evidence="1">
    <location>
        <begin position="1"/>
        <end position="38"/>
    </location>
</feature>
<comment type="caution">
    <text evidence="3">The sequence shown here is derived from an EMBL/GenBank/DDBJ whole genome shotgun (WGS) entry which is preliminary data.</text>
</comment>
<sequence>MKHPNYRSYTEVVGNQKRPKHPKGGRYTPPKPRPTAPAGNRVYLVLFVLLGTCGALMIILNFLLVLPGSQSGWYTIGGLALLAGAFYAATQYR</sequence>
<reference evidence="3 4" key="1">
    <citation type="submission" date="2024-07" db="EMBL/GenBank/DDBJ databases">
        <title>Draft Genome Sequence of Ferrimicrobium acidiphilum Strain YE2023, Isolated from a Pulp of Bioleach Reactor.</title>
        <authorList>
            <person name="Elkina Y.A."/>
            <person name="Bulaeva A.G."/>
            <person name="Beletsky A.V."/>
            <person name="Mardanov A.V."/>
        </authorList>
    </citation>
    <scope>NUCLEOTIDE SEQUENCE [LARGE SCALE GENOMIC DNA]</scope>
    <source>
        <strain evidence="3 4">YE2023</strain>
    </source>
</reference>
<protein>
    <recommendedName>
        <fullName evidence="5">Cell division protein CrgA</fullName>
    </recommendedName>
</protein>
<evidence type="ECO:0008006" key="5">
    <source>
        <dbReference type="Google" id="ProtNLM"/>
    </source>
</evidence>
<dbReference type="Proteomes" id="UP001560267">
    <property type="component" value="Unassembled WGS sequence"/>
</dbReference>
<keyword evidence="2" id="KW-0812">Transmembrane</keyword>
<name>A0ABV3Y2H2_9ACTN</name>
<evidence type="ECO:0000313" key="3">
    <source>
        <dbReference type="EMBL" id="MEX6429768.1"/>
    </source>
</evidence>
<accession>A0ABV3Y2H2</accession>
<proteinExistence type="predicted"/>
<feature type="transmembrane region" description="Helical" evidence="2">
    <location>
        <begin position="42"/>
        <end position="66"/>
    </location>
</feature>